<evidence type="ECO:0000313" key="3">
    <source>
        <dbReference type="EMBL" id="CAD8153660.1"/>
    </source>
</evidence>
<protein>
    <recommendedName>
        <fullName evidence="5">Transmembrane protein</fullName>
    </recommendedName>
</protein>
<keyword evidence="1" id="KW-0175">Coiled coil</keyword>
<dbReference type="Proteomes" id="UP000683925">
    <property type="component" value="Unassembled WGS sequence"/>
</dbReference>
<keyword evidence="2" id="KW-0732">Signal</keyword>
<dbReference type="EMBL" id="CAJJDP010000028">
    <property type="protein sequence ID" value="CAD8153660.1"/>
    <property type="molecule type" value="Genomic_DNA"/>
</dbReference>
<feature type="chain" id="PRO_5035939098" description="Transmembrane protein" evidence="2">
    <location>
        <begin position="18"/>
        <end position="151"/>
    </location>
</feature>
<accession>A0A8S1TN39</accession>
<feature type="coiled-coil region" evidence="1">
    <location>
        <begin position="20"/>
        <end position="65"/>
    </location>
</feature>
<proteinExistence type="predicted"/>
<feature type="signal peptide" evidence="2">
    <location>
        <begin position="1"/>
        <end position="17"/>
    </location>
</feature>
<gene>
    <name evidence="3" type="ORF">POCTA_138.1.T0280116</name>
</gene>
<name>A0A8S1TN39_PAROT</name>
<evidence type="ECO:0000256" key="2">
    <source>
        <dbReference type="SAM" id="SignalP"/>
    </source>
</evidence>
<comment type="caution">
    <text evidence="3">The sequence shown here is derived from an EMBL/GenBank/DDBJ whole genome shotgun (WGS) entry which is preliminary data.</text>
</comment>
<keyword evidence="4" id="KW-1185">Reference proteome</keyword>
<organism evidence="3 4">
    <name type="scientific">Paramecium octaurelia</name>
    <dbReference type="NCBI Taxonomy" id="43137"/>
    <lineage>
        <taxon>Eukaryota</taxon>
        <taxon>Sar</taxon>
        <taxon>Alveolata</taxon>
        <taxon>Ciliophora</taxon>
        <taxon>Intramacronucleata</taxon>
        <taxon>Oligohymenophorea</taxon>
        <taxon>Peniculida</taxon>
        <taxon>Parameciidae</taxon>
        <taxon>Paramecium</taxon>
    </lineage>
</organism>
<evidence type="ECO:0000313" key="4">
    <source>
        <dbReference type="Proteomes" id="UP000683925"/>
    </source>
</evidence>
<dbReference type="AlphaFoldDB" id="A0A8S1TN39"/>
<sequence length="151" mass="18054">MIFYANKLFTLLKLLTSQTLKMMNMKGQKLNNQMQNINNQKENFRNKQKKKIDRYRRGRVKLNNQNIDYASPLIHNQKKLQLDKKNMLRIQKNEFLQAQHLLMLKLQMVEEECILPISQLLGTNQHLRSITQITCKFTNEILVIIITQIER</sequence>
<evidence type="ECO:0008006" key="5">
    <source>
        <dbReference type="Google" id="ProtNLM"/>
    </source>
</evidence>
<reference evidence="3" key="1">
    <citation type="submission" date="2021-01" db="EMBL/GenBank/DDBJ databases">
        <authorList>
            <consortium name="Genoscope - CEA"/>
            <person name="William W."/>
        </authorList>
    </citation>
    <scope>NUCLEOTIDE SEQUENCE</scope>
</reference>
<evidence type="ECO:0000256" key="1">
    <source>
        <dbReference type="SAM" id="Coils"/>
    </source>
</evidence>